<comment type="similarity">
    <text evidence="1">Belongs to the glycosyltransferase 2 family.</text>
</comment>
<dbReference type="Gene3D" id="3.90.550.10">
    <property type="entry name" value="Spore Coat Polysaccharide Biosynthesis Protein SpsA, Chain A"/>
    <property type="match status" value="1"/>
</dbReference>
<reference evidence="7" key="1">
    <citation type="journal article" date="2019" name="Int. J. Syst. Evol. Microbiol.">
        <title>The Global Catalogue of Microorganisms (GCM) 10K type strain sequencing project: providing services to taxonomists for standard genome sequencing and annotation.</title>
        <authorList>
            <consortium name="The Broad Institute Genomics Platform"/>
            <consortium name="The Broad Institute Genome Sequencing Center for Infectious Disease"/>
            <person name="Wu L."/>
            <person name="Ma J."/>
        </authorList>
    </citation>
    <scope>NUCLEOTIDE SEQUENCE [LARGE SCALE GENOMIC DNA]</scope>
    <source>
        <strain evidence="7">CCUG 60559</strain>
    </source>
</reference>
<keyword evidence="2 6" id="KW-0328">Glycosyltransferase</keyword>
<dbReference type="EMBL" id="JBHTBD010000001">
    <property type="protein sequence ID" value="MFC7294333.1"/>
    <property type="molecule type" value="Genomic_DNA"/>
</dbReference>
<keyword evidence="4" id="KW-0472">Membrane</keyword>
<dbReference type="PANTHER" id="PTHR43630:SF1">
    <property type="entry name" value="POLY-BETA-1,6-N-ACETYL-D-GLUCOSAMINE SYNTHASE"/>
    <property type="match status" value="1"/>
</dbReference>
<evidence type="ECO:0000313" key="7">
    <source>
        <dbReference type="Proteomes" id="UP001596506"/>
    </source>
</evidence>
<dbReference type="EC" id="2.4.-.-" evidence="6"/>
<feature type="transmembrane region" description="Helical" evidence="4">
    <location>
        <begin position="278"/>
        <end position="296"/>
    </location>
</feature>
<evidence type="ECO:0000313" key="6">
    <source>
        <dbReference type="EMBL" id="MFC7294333.1"/>
    </source>
</evidence>
<accession>A0ABW2ITT2</accession>
<name>A0ABW2ITT2_9GAMM</name>
<protein>
    <submittedName>
        <fullName evidence="6">Glycosyltransferase</fullName>
        <ecNumber evidence="6">2.4.-.-</ecNumber>
    </submittedName>
</protein>
<sequence length="302" mass="34440">MIIPIFNEEQFIVQCYESLISCLDESKLSYEIVIIDNGSSDQTPALLKSFKNASVYNIPRSTISYARNVGASKSKGNVLAFIDGDVVVNDVWVDSVSRFVEDRKTPFLTGYEVIIREKPSWIEKHWFGNLASNHINSANLIISRSAFDMLGGFNEDLKTGEDYDLCDRAKKNNNIYYCPVKSFEAIHLGYPSTLSGFIKRELWHGEGDFSSFKTFLSSKVALLSVFYFAIQVHAIAFFVVGCYLYGLIFMFFLCSLNIYITSARFKNKPLKTLVINNFLNYCYFSARFGSLFLALARRSRKY</sequence>
<dbReference type="InterPro" id="IPR029044">
    <property type="entry name" value="Nucleotide-diphossugar_trans"/>
</dbReference>
<dbReference type="InterPro" id="IPR001173">
    <property type="entry name" value="Glyco_trans_2-like"/>
</dbReference>
<dbReference type="Proteomes" id="UP001596506">
    <property type="component" value="Unassembled WGS sequence"/>
</dbReference>
<proteinExistence type="inferred from homology"/>
<keyword evidence="7" id="KW-1185">Reference proteome</keyword>
<keyword evidence="4" id="KW-1133">Transmembrane helix</keyword>
<evidence type="ECO:0000256" key="1">
    <source>
        <dbReference type="ARBA" id="ARBA00006739"/>
    </source>
</evidence>
<keyword evidence="4" id="KW-0812">Transmembrane</keyword>
<dbReference type="RefSeq" id="WP_157807805.1">
    <property type="nucleotide sequence ID" value="NZ_JBHTBD010000001.1"/>
</dbReference>
<organism evidence="6 7">
    <name type="scientific">Marinobacter aromaticivorans</name>
    <dbReference type="NCBI Taxonomy" id="1494078"/>
    <lineage>
        <taxon>Bacteria</taxon>
        <taxon>Pseudomonadati</taxon>
        <taxon>Pseudomonadota</taxon>
        <taxon>Gammaproteobacteria</taxon>
        <taxon>Pseudomonadales</taxon>
        <taxon>Marinobacteraceae</taxon>
        <taxon>Marinobacter</taxon>
    </lineage>
</organism>
<feature type="transmembrane region" description="Helical" evidence="4">
    <location>
        <begin position="225"/>
        <end position="258"/>
    </location>
</feature>
<dbReference type="Pfam" id="PF00535">
    <property type="entry name" value="Glycos_transf_2"/>
    <property type="match status" value="1"/>
</dbReference>
<dbReference type="PANTHER" id="PTHR43630">
    <property type="entry name" value="POLY-BETA-1,6-N-ACETYL-D-GLUCOSAMINE SYNTHASE"/>
    <property type="match status" value="1"/>
</dbReference>
<keyword evidence="3 6" id="KW-0808">Transferase</keyword>
<feature type="domain" description="Glycosyltransferase 2-like" evidence="5">
    <location>
        <begin position="2"/>
        <end position="121"/>
    </location>
</feature>
<dbReference type="SUPFAM" id="SSF53448">
    <property type="entry name" value="Nucleotide-diphospho-sugar transferases"/>
    <property type="match status" value="1"/>
</dbReference>
<evidence type="ECO:0000256" key="4">
    <source>
        <dbReference type="SAM" id="Phobius"/>
    </source>
</evidence>
<evidence type="ECO:0000256" key="3">
    <source>
        <dbReference type="ARBA" id="ARBA00022679"/>
    </source>
</evidence>
<comment type="caution">
    <text evidence="6">The sequence shown here is derived from an EMBL/GenBank/DDBJ whole genome shotgun (WGS) entry which is preliminary data.</text>
</comment>
<evidence type="ECO:0000259" key="5">
    <source>
        <dbReference type="Pfam" id="PF00535"/>
    </source>
</evidence>
<evidence type="ECO:0000256" key="2">
    <source>
        <dbReference type="ARBA" id="ARBA00022676"/>
    </source>
</evidence>
<gene>
    <name evidence="6" type="ORF">ACFQQA_06325</name>
</gene>
<dbReference type="GO" id="GO:0016757">
    <property type="term" value="F:glycosyltransferase activity"/>
    <property type="evidence" value="ECO:0007669"/>
    <property type="project" value="UniProtKB-KW"/>
</dbReference>